<proteinExistence type="predicted"/>
<evidence type="ECO:0000256" key="8">
    <source>
        <dbReference type="ARBA" id="ARBA00048679"/>
    </source>
</evidence>
<accession>A0ABZ2SK92</accession>
<evidence type="ECO:0000256" key="5">
    <source>
        <dbReference type="ARBA" id="ARBA00022777"/>
    </source>
</evidence>
<feature type="domain" description="PASTA" evidence="13">
    <location>
        <begin position="497"/>
        <end position="566"/>
    </location>
</feature>
<evidence type="ECO:0000256" key="2">
    <source>
        <dbReference type="ARBA" id="ARBA00022527"/>
    </source>
</evidence>
<keyword evidence="15" id="KW-1185">Reference proteome</keyword>
<evidence type="ECO:0000256" key="10">
    <source>
        <dbReference type="SAM" id="MobiDB-lite"/>
    </source>
</evidence>
<feature type="domain" description="PASTA" evidence="13">
    <location>
        <begin position="426"/>
        <end position="496"/>
    </location>
</feature>
<dbReference type="Gene3D" id="3.30.10.20">
    <property type="match status" value="5"/>
</dbReference>
<feature type="compositionally biased region" description="Low complexity" evidence="10">
    <location>
        <begin position="713"/>
        <end position="739"/>
    </location>
</feature>
<keyword evidence="5" id="KW-0418">Kinase</keyword>
<dbReference type="Proteomes" id="UP000664701">
    <property type="component" value="Chromosome"/>
</dbReference>
<keyword evidence="11" id="KW-0812">Transmembrane</keyword>
<dbReference type="EMBL" id="CP147251">
    <property type="protein sequence ID" value="WYJ75903.1"/>
    <property type="molecule type" value="Genomic_DNA"/>
</dbReference>
<keyword evidence="6 9" id="KW-0067">ATP-binding</keyword>
<dbReference type="InterPro" id="IPR005543">
    <property type="entry name" value="PASTA_dom"/>
</dbReference>
<dbReference type="InterPro" id="IPR008271">
    <property type="entry name" value="Ser/Thr_kinase_AS"/>
</dbReference>
<dbReference type="PROSITE" id="PS50011">
    <property type="entry name" value="PROTEIN_KINASE_DOM"/>
    <property type="match status" value="1"/>
</dbReference>
<feature type="domain" description="PASTA" evidence="13">
    <location>
        <begin position="567"/>
        <end position="636"/>
    </location>
</feature>
<dbReference type="InterPro" id="IPR011009">
    <property type="entry name" value="Kinase-like_dom_sf"/>
</dbReference>
<sequence>MIETGKKLSGRYLILGNIGSGGMANVYLARDLILDREVAVKVLRYDFREDTDAIRRFQREALAATELVHPNIVSVYDVGEEDNMQYLVMEYVKGMDLKRYIQTRYPIPYPEIVDIMQQILSAVALAHQHRIIHRDLKPQNILINEDGVVKIADFGIAIALSETSITQTNTMLGSVHYLSPEQARGSMATNQSDIYAIGIILYEMLTGRVPFDGESAVTIALKHFQDEIPSIRIYDKEVPQSLENIVLKATAKEQSDRYKEADEMRRDIETALSPERLNEPLWEPHAMLDETKILTPISEDTPMPDSFKEMPTPKKEIPEPEPQVPVKKKRRKRWLLLPLLLFLAVAGLTYYLVFGGGRNQVTIPEVAGLTEAAARETLHDAGIEVATETKEFPSNQIPENHVVKTDPEEGAVIKRTKEVLLYISTGSKKVAMKDYVGQEKDKVIAELKELGFDESQITIEEVYDNDTPANEIMDQTPSEGEEVVPKETEVELTVSKGAEPVMMPNLYGYGERDARAELTNYGLGNNSVTIVEEFSDMSAGLVIKQTPEANADIIPGETEITLTISKGPETVKMPNLIGYTETNARSELDASGLGNNSVHISEVYSNNEEGTIVKQSPEAGSDISPGDVTITLEISKGPEPPETIDLPDVTDMTESAAKSLLENQDLSVSTSEEYSDSVDKGRVISMDPSAGTSVEKDETVHLIISSGKEDDGSSSSDSESSETTTSESSNVTGETSTDE</sequence>
<feature type="region of interest" description="Disordered" evidence="10">
    <location>
        <begin position="660"/>
        <end position="739"/>
    </location>
</feature>
<dbReference type="CDD" id="cd06577">
    <property type="entry name" value="PASTA_pknB"/>
    <property type="match status" value="5"/>
</dbReference>
<feature type="compositionally biased region" description="Polar residues" evidence="10">
    <location>
        <begin position="661"/>
        <end position="672"/>
    </location>
</feature>
<evidence type="ECO:0000256" key="11">
    <source>
        <dbReference type="SAM" id="Phobius"/>
    </source>
</evidence>
<dbReference type="CDD" id="cd14014">
    <property type="entry name" value="STKc_PknB_like"/>
    <property type="match status" value="1"/>
</dbReference>
<dbReference type="InterPro" id="IPR017441">
    <property type="entry name" value="Protein_kinase_ATP_BS"/>
</dbReference>
<organism evidence="14 15">
    <name type="scientific">Candidatus Enterococcus lowellii</name>
    <dbReference type="NCBI Taxonomy" id="2230877"/>
    <lineage>
        <taxon>Bacteria</taxon>
        <taxon>Bacillati</taxon>
        <taxon>Bacillota</taxon>
        <taxon>Bacilli</taxon>
        <taxon>Lactobacillales</taxon>
        <taxon>Enterococcaceae</taxon>
        <taxon>Enterococcus</taxon>
    </lineage>
</organism>
<keyword evidence="3" id="KW-0808">Transferase</keyword>
<evidence type="ECO:0000256" key="4">
    <source>
        <dbReference type="ARBA" id="ARBA00022741"/>
    </source>
</evidence>
<dbReference type="PANTHER" id="PTHR43289">
    <property type="entry name" value="MITOGEN-ACTIVATED PROTEIN KINASE KINASE KINASE 20-RELATED"/>
    <property type="match status" value="1"/>
</dbReference>
<evidence type="ECO:0000256" key="1">
    <source>
        <dbReference type="ARBA" id="ARBA00012513"/>
    </source>
</evidence>
<keyword evidence="11" id="KW-0472">Membrane</keyword>
<keyword evidence="2" id="KW-0723">Serine/threonine-protein kinase</keyword>
<comment type="catalytic activity">
    <reaction evidence="7">
        <text>L-threonyl-[protein] + ATP = O-phospho-L-threonyl-[protein] + ADP + H(+)</text>
        <dbReference type="Rhea" id="RHEA:46608"/>
        <dbReference type="Rhea" id="RHEA-COMP:11060"/>
        <dbReference type="Rhea" id="RHEA-COMP:11605"/>
        <dbReference type="ChEBI" id="CHEBI:15378"/>
        <dbReference type="ChEBI" id="CHEBI:30013"/>
        <dbReference type="ChEBI" id="CHEBI:30616"/>
        <dbReference type="ChEBI" id="CHEBI:61977"/>
        <dbReference type="ChEBI" id="CHEBI:456216"/>
        <dbReference type="EC" id="2.7.11.1"/>
    </reaction>
</comment>
<dbReference type="PANTHER" id="PTHR43289:SF34">
    <property type="entry name" value="SERINE_THREONINE-PROTEIN KINASE YBDM-RELATED"/>
    <property type="match status" value="1"/>
</dbReference>
<feature type="domain" description="PASTA" evidence="13">
    <location>
        <begin position="357"/>
        <end position="425"/>
    </location>
</feature>
<dbReference type="PROSITE" id="PS51178">
    <property type="entry name" value="PASTA"/>
    <property type="match status" value="5"/>
</dbReference>
<dbReference type="Pfam" id="PF00069">
    <property type="entry name" value="Pkinase"/>
    <property type="match status" value="1"/>
</dbReference>
<dbReference type="SMART" id="SM00220">
    <property type="entry name" value="S_TKc"/>
    <property type="match status" value="1"/>
</dbReference>
<evidence type="ECO:0000259" key="12">
    <source>
        <dbReference type="PROSITE" id="PS50011"/>
    </source>
</evidence>
<evidence type="ECO:0000256" key="6">
    <source>
        <dbReference type="ARBA" id="ARBA00022840"/>
    </source>
</evidence>
<feature type="domain" description="Protein kinase" evidence="12">
    <location>
        <begin position="12"/>
        <end position="272"/>
    </location>
</feature>
<keyword evidence="4 9" id="KW-0547">Nucleotide-binding</keyword>
<dbReference type="SMART" id="SM00740">
    <property type="entry name" value="PASTA"/>
    <property type="match status" value="5"/>
</dbReference>
<keyword evidence="11" id="KW-1133">Transmembrane helix</keyword>
<comment type="catalytic activity">
    <reaction evidence="8">
        <text>L-seryl-[protein] + ATP = O-phospho-L-seryl-[protein] + ADP + H(+)</text>
        <dbReference type="Rhea" id="RHEA:17989"/>
        <dbReference type="Rhea" id="RHEA-COMP:9863"/>
        <dbReference type="Rhea" id="RHEA-COMP:11604"/>
        <dbReference type="ChEBI" id="CHEBI:15378"/>
        <dbReference type="ChEBI" id="CHEBI:29999"/>
        <dbReference type="ChEBI" id="CHEBI:30616"/>
        <dbReference type="ChEBI" id="CHEBI:83421"/>
        <dbReference type="ChEBI" id="CHEBI:456216"/>
        <dbReference type="EC" id="2.7.11.1"/>
    </reaction>
</comment>
<feature type="binding site" evidence="9">
    <location>
        <position position="41"/>
    </location>
    <ligand>
        <name>ATP</name>
        <dbReference type="ChEBI" id="CHEBI:30616"/>
    </ligand>
</feature>
<gene>
    <name evidence="14" type="ORF">DOK78_000491</name>
</gene>
<dbReference type="PROSITE" id="PS00107">
    <property type="entry name" value="PROTEIN_KINASE_ATP"/>
    <property type="match status" value="1"/>
</dbReference>
<evidence type="ECO:0000313" key="14">
    <source>
        <dbReference type="EMBL" id="WYJ75903.1"/>
    </source>
</evidence>
<evidence type="ECO:0000256" key="9">
    <source>
        <dbReference type="PROSITE-ProRule" id="PRU10141"/>
    </source>
</evidence>
<dbReference type="InterPro" id="IPR000719">
    <property type="entry name" value="Prot_kinase_dom"/>
</dbReference>
<dbReference type="Gene3D" id="1.10.510.10">
    <property type="entry name" value="Transferase(Phosphotransferase) domain 1"/>
    <property type="match status" value="1"/>
</dbReference>
<dbReference type="NCBIfam" id="NF033483">
    <property type="entry name" value="PknB_PASTA_kin"/>
    <property type="match status" value="1"/>
</dbReference>
<dbReference type="EC" id="2.7.11.1" evidence="1"/>
<dbReference type="PROSITE" id="PS00108">
    <property type="entry name" value="PROTEIN_KINASE_ST"/>
    <property type="match status" value="1"/>
</dbReference>
<dbReference type="Pfam" id="PF03793">
    <property type="entry name" value="PASTA"/>
    <property type="match status" value="5"/>
</dbReference>
<feature type="compositionally biased region" description="Basic and acidic residues" evidence="10">
    <location>
        <begin position="306"/>
        <end position="318"/>
    </location>
</feature>
<evidence type="ECO:0000256" key="7">
    <source>
        <dbReference type="ARBA" id="ARBA00047899"/>
    </source>
</evidence>
<evidence type="ECO:0000259" key="13">
    <source>
        <dbReference type="PROSITE" id="PS51178"/>
    </source>
</evidence>
<feature type="region of interest" description="Disordered" evidence="10">
    <location>
        <begin position="297"/>
        <end position="324"/>
    </location>
</feature>
<dbReference type="SUPFAM" id="SSF56112">
    <property type="entry name" value="Protein kinase-like (PK-like)"/>
    <property type="match status" value="1"/>
</dbReference>
<reference evidence="14 15" key="1">
    <citation type="submission" date="2024-03" db="EMBL/GenBank/DDBJ databases">
        <title>The Genome Sequence of Enterococcus sp. DIV2402.</title>
        <authorList>
            <consortium name="The Broad Institute Genomics Platform"/>
            <consortium name="The Broad Institute Microbial Omics Core"/>
            <consortium name="The Broad Institute Genomic Center for Infectious Diseases"/>
            <person name="Earl A."/>
            <person name="Manson A."/>
            <person name="Gilmore M."/>
            <person name="Schwartman J."/>
            <person name="Shea T."/>
            <person name="Abouelleil A."/>
            <person name="Cao P."/>
            <person name="Chapman S."/>
            <person name="Cusick C."/>
            <person name="Young S."/>
            <person name="Neafsey D."/>
            <person name="Nusbaum C."/>
            <person name="Birren B."/>
        </authorList>
    </citation>
    <scope>NUCLEOTIDE SEQUENCE [LARGE SCALE GENOMIC DNA]</scope>
    <source>
        <strain evidence="14 15">DIV2402</strain>
    </source>
</reference>
<protein>
    <recommendedName>
        <fullName evidence="1">non-specific serine/threonine protein kinase</fullName>
        <ecNumber evidence="1">2.7.11.1</ecNumber>
    </recommendedName>
</protein>
<evidence type="ECO:0000256" key="3">
    <source>
        <dbReference type="ARBA" id="ARBA00022679"/>
    </source>
</evidence>
<dbReference type="Gene3D" id="3.30.200.20">
    <property type="entry name" value="Phosphorylase Kinase, domain 1"/>
    <property type="match status" value="1"/>
</dbReference>
<dbReference type="RefSeq" id="WP_207941970.1">
    <property type="nucleotide sequence ID" value="NZ_CP147251.1"/>
</dbReference>
<feature type="transmembrane region" description="Helical" evidence="11">
    <location>
        <begin position="334"/>
        <end position="354"/>
    </location>
</feature>
<feature type="domain" description="PASTA" evidence="13">
    <location>
        <begin position="640"/>
        <end position="706"/>
    </location>
</feature>
<name>A0ABZ2SK92_9ENTE</name>
<evidence type="ECO:0000313" key="15">
    <source>
        <dbReference type="Proteomes" id="UP000664701"/>
    </source>
</evidence>